<dbReference type="RefSeq" id="WP_012609577.1">
    <property type="nucleotide sequence ID" value="NC_011768.1"/>
</dbReference>
<dbReference type="AlphaFoldDB" id="B8FH49"/>
<feature type="compositionally biased region" description="Low complexity" evidence="1">
    <location>
        <begin position="149"/>
        <end position="170"/>
    </location>
</feature>
<feature type="compositionally biased region" description="Polar residues" evidence="1">
    <location>
        <begin position="187"/>
        <end position="199"/>
    </location>
</feature>
<feature type="compositionally biased region" description="Gly residues" evidence="1">
    <location>
        <begin position="174"/>
        <end position="186"/>
    </location>
</feature>
<evidence type="ECO:0000256" key="1">
    <source>
        <dbReference type="SAM" id="MobiDB-lite"/>
    </source>
</evidence>
<protein>
    <submittedName>
        <fullName evidence="3">Uncharacterized protein</fullName>
    </submittedName>
</protein>
<name>B8FH49_DESAL</name>
<proteinExistence type="predicted"/>
<evidence type="ECO:0000256" key="2">
    <source>
        <dbReference type="SAM" id="SignalP"/>
    </source>
</evidence>
<dbReference type="Proteomes" id="UP000000739">
    <property type="component" value="Chromosome"/>
</dbReference>
<feature type="signal peptide" evidence="2">
    <location>
        <begin position="1"/>
        <end position="33"/>
    </location>
</feature>
<evidence type="ECO:0000313" key="3">
    <source>
        <dbReference type="EMBL" id="ACL02137.1"/>
    </source>
</evidence>
<dbReference type="KEGG" id="dal:Dalk_0429"/>
<keyword evidence="2" id="KW-0732">Signal</keyword>
<keyword evidence="4" id="KW-1185">Reference proteome</keyword>
<evidence type="ECO:0000313" key="4">
    <source>
        <dbReference type="Proteomes" id="UP000000739"/>
    </source>
</evidence>
<reference evidence="3 4" key="1">
    <citation type="journal article" date="2012" name="Environ. Microbiol.">
        <title>The genome sequence of Desulfatibacillum alkenivorans AK-01: a blueprint for anaerobic alkane oxidation.</title>
        <authorList>
            <person name="Callaghan A.V."/>
            <person name="Morris B.E."/>
            <person name="Pereira I.A."/>
            <person name="McInerney M.J."/>
            <person name="Austin R.N."/>
            <person name="Groves J.T."/>
            <person name="Kukor J.J."/>
            <person name="Suflita J.M."/>
            <person name="Young L.Y."/>
            <person name="Zylstra G.J."/>
            <person name="Wawrik B."/>
        </authorList>
    </citation>
    <scope>NUCLEOTIDE SEQUENCE [LARGE SCALE GENOMIC DNA]</scope>
    <source>
        <strain evidence="3 4">AK-01</strain>
    </source>
</reference>
<feature type="region of interest" description="Disordered" evidence="1">
    <location>
        <begin position="149"/>
        <end position="199"/>
    </location>
</feature>
<sequence length="199" mass="19022">MKGVVKPRLAKTGPAMVLLMAVAAFLWCTSAYAAGNVDALVDSSFNAAQAAQESGDPIALENAMSAAEEALDALAAAAEGAAPDEAQAILNAYVVMQGVLDSIASAANAIGADNIISQAAAAQASLTTPMDSLIAAGADLAAAQEQALAYQPPSAPSTPATPAAPTSLAPGAVAGSGGGGGGGGSGFNDNNPASPTGAQ</sequence>
<gene>
    <name evidence="3" type="ordered locus">Dalk_0429</name>
</gene>
<organism evidence="3 4">
    <name type="scientific">Desulfatibacillum aliphaticivorans</name>
    <dbReference type="NCBI Taxonomy" id="218208"/>
    <lineage>
        <taxon>Bacteria</taxon>
        <taxon>Pseudomonadati</taxon>
        <taxon>Thermodesulfobacteriota</taxon>
        <taxon>Desulfobacteria</taxon>
        <taxon>Desulfobacterales</taxon>
        <taxon>Desulfatibacillaceae</taxon>
        <taxon>Desulfatibacillum</taxon>
    </lineage>
</organism>
<dbReference type="EMBL" id="CP001322">
    <property type="protein sequence ID" value="ACL02137.1"/>
    <property type="molecule type" value="Genomic_DNA"/>
</dbReference>
<dbReference type="HOGENOM" id="CLU_1370232_0_0_7"/>
<feature type="chain" id="PRO_5002869348" evidence="2">
    <location>
        <begin position="34"/>
        <end position="199"/>
    </location>
</feature>
<accession>B8FH49</accession>